<accession>A0ABT9Q1L6</accession>
<proteinExistence type="predicted"/>
<evidence type="ECO:0000313" key="4">
    <source>
        <dbReference type="Proteomes" id="UP001241472"/>
    </source>
</evidence>
<feature type="domain" description="DUF6603" evidence="2">
    <location>
        <begin position="2063"/>
        <end position="2554"/>
    </location>
</feature>
<evidence type="ECO:0000313" key="3">
    <source>
        <dbReference type="EMBL" id="MDP9840617.1"/>
    </source>
</evidence>
<evidence type="ECO:0000259" key="2">
    <source>
        <dbReference type="Pfam" id="PF20248"/>
    </source>
</evidence>
<evidence type="ECO:0000256" key="1">
    <source>
        <dbReference type="SAM" id="MobiDB-lite"/>
    </source>
</evidence>
<comment type="caution">
    <text evidence="3">The sequence shown here is derived from an EMBL/GenBank/DDBJ whole genome shotgun (WGS) entry which is preliminary data.</text>
</comment>
<name>A0ABT9Q1L6_9HYPH</name>
<protein>
    <recommendedName>
        <fullName evidence="2">DUF6603 domain-containing protein</fullName>
    </recommendedName>
</protein>
<dbReference type="InterPro" id="IPR046538">
    <property type="entry name" value="DUF6603"/>
</dbReference>
<dbReference type="Proteomes" id="UP001241472">
    <property type="component" value="Unassembled WGS sequence"/>
</dbReference>
<keyword evidence="4" id="KW-1185">Reference proteome</keyword>
<gene>
    <name evidence="3" type="ORF">J2T09_005405</name>
</gene>
<dbReference type="RefSeq" id="WP_306840117.1">
    <property type="nucleotide sequence ID" value="NZ_JAUSRF010000031.1"/>
</dbReference>
<dbReference type="Pfam" id="PF20248">
    <property type="entry name" value="DUF6603"/>
    <property type="match status" value="1"/>
</dbReference>
<sequence>MNSPITISAKDTDNQVIQLGQACGLLRPVPGEEGVSELNDSWFEDPVAKTGAGLADNPETLARLIAGLIGDLSGSSLGIPVKEPGELGTWYPFNKPNTEEPSGLYLATQRSAEEATGTGQPPTVFGVGVMYKKTITLTDEDKAQLDLVADGPEGIDINVWGLIPLVLLGNGAVAVVAGSDAHPFTMGFEIVGSGNTPLVSVAGFSFEGVRVSVNIAPSSADPISLSLVVLQLKLPTDPAPVDRTLADLQAITGAEILATASALALAALTKLVGEQPSLPFLLPALGLGPSVPGIDGVVLPILRWDEFVENAINGGPLAQPFVDWFTALASDPNLLSAWLQAVGGAVGGLTGAAATLSGSGSRQDPYKVPVFGVAGAGTLQLSAATAISANGVRHFYPGLIFGSDPFVFGSSHVALSAAAELEFLDFALSGDGGIAPGRFSAGVTLANKNANQPLFSGTIADNSYTFASFAAGMSVSISGSDVTVLPACTLNGVITPTGQYPSIDLTQPDKLVEAAENELTAAINAVFNELFGLGHDSKIGISLAALMGVAPPDGRMDDWPLTPPFSVGGLAGSIQNPVGAFSAYWGDLVSATLPVAGQPPFFYMVEALGSVLQVASGSSVSGSGKAANPWSMPITSTGGRAAVEAFIDDLGGGGAKRLVLGIGANTSIALADNSLDLAFTLSMLGLDASAKAGGGITGAQILPGVAFAGSLSGGVSTPEVAGASLKIDSGSMTVGWSPYSGWGWSMQVSAPALVLDGREMPVGAPMNYSDGDSLEKFVTDQAQTFASILTAMLGVALYRSEKRAGLALTGWLGLLPDLASFIPEGIDWPSAMPSLKPTSFDDPVGQIRKQIKSVLSADSQAKAALGLLGWAIDGTSITAAAVAGKGTRNDPYLLPLGLPGGFLASLWQDDGKTFVSPGFATQQTVSVKQVRAETTVRLDALALGWADGKPVNTEGLPALGVRSVLRGASGPLVAVAGVEIASVTLGLDLNLDLSGASPVFNVMPVLEAQRVQNDAMLSLAELDGIGDESDLFAWINAGINAAGQACAGNDTFQLIYRVLTGLGLAVPASGGTPHYGIDSDGWRALQADPLKFMSGGLMHMLANPQTQADLLLAVEKTLNFAFAEAAPRPLLALLSGLGMLQDQAHGYALNPQAVIAVLRNPAAELSARMTALMGNSAARSAVIASMAGGAGKFSFGPVEVTTANGRVITTTLPRGTLTLGAFLAPSIDFTVDLETGETSFELGLFIPQAGFSLVTGIACTAIGAAPAVTAALEWGDGRMPQPAALTVFPFEQTTFINQLAALGPAYVLSIFVAQVVQDRLLASYPVASGLLEFFGLVKKTPMDGGDVWIMKSTLGLFEDPVGWLLSDAVVGTGGQLNIAALDKLLTALPQVSGAGLTLKSVGGVVTLTGLPYGLQLSAMADTGTGLFSLQPGLTTAIEVGSGDVSLEELSFGLTLTSDFQPGLTGGAKVAAQIPGLSDGLFLKGGYDQKGNKGFNLTIGQGGDGKPTLSLVPFGSWETFALSLASEIAQKLLGTLVDRLLIGLEASGDADLAKFIENLRSTASTLQVGALINALIAAQPDPDKLRDVAFAWLNARLSSSNAAATATAVANLISQALDGVTSAGGLLSYAPSDKVPVTITAGLRGAAGDQQIGIWAQLSASAAQGRVIIALAPTGVGIPVQGDTTPVVTFGLTAQAVVANDEGPGLTVSFSSSGGITALIDPMMIKGSHGPGKPQATPDLGVELLPRLFGLDQGADFDRKLVAALEAWLLDVLLYVLPRYVSIVVLNTKAVSTWLDDPLTETVALKPGDVLVDTQLLVKAGDLYVLNDVPSLIKLGPEQFLGGFVKALTKSQIRILSFENGGGIWMEPDPAGGSAFGLRFAMPDLSLRAAPNFVFQIGANDKDWIALTGANPEDYNTGIAAYVPLNGLVPEFTGIKLRLINVGVDFKGAAGQPLVDLTRFQLGMIKPRGLVTFDFASSGIIDGYGGGIEFEDIAISLAPNNIVSGPASNAVAQNLLGSGDAASKNNPPTNPGFSARAAWLKGESLGVELYDQSGYSATRIWIPVQRSFGPVTANRIGFGWDNPSRIASVLFDGSLSLAGVTVELIDLSVSVNVSDITDYKQYSMDLAGLAVSFTGGAITIEGGLLKNSDPLRYDGEILVKASSFTVYAVGSFAMAPIDPGNPSKGQAVSLFVFLNVNAPLGGVPAFFLRGIAGGFSINRNIIVPEAGNIMDFPLIKGAISSSEFGKDATPASALATLSTSVYPEVGSYWVAAGITFTSFELLRVFAMLLVKFGREFEIDVIGVASASLPPELPPAKALAFVELAIVASFKFSEGEISVTAQLTPNSFLLVKDCRLTGGFAAKFWFGSNPNAGNFVITLGGYHPAFTPPDFYPSVPRLGFDWPVLDTDAVKLSISGGAYFALTPSMIMAGGYLKALFSSGPLKAWFDAGADFLISWQPFYYTIEIHITVGASLGVEIAGVSITLKAELGAGLQMWGPATGGLVKVNWYVLAFDIPFGDQTSNDTLPNLDWATFQKRLLPQPDISSPKLERAVDAQAGPVPGYDQVVMKVQITAGLLSDADEANDAVVQATPFAIEVRSVVPASTVTVTASSFSTASPALGIQPMGQADVKTGVTAGLEIRDDQNRWSPVSLVGRAGVRLLPISGGAPDAIWSTKVFDRRGLPSASMVDDAKFGFTLGTTGDHLVDQLAAMNLLTAFGHESAASLPLPFATTSAFKPVPPALGQDRRFAILMSTVMDTTTASSPASRRAEIMRLVAGSGIAVIVDQNLSVLARFADQLFQAPPHLAELGFDQAGTAEPLASRRSLPEAKSSVLTSDGGDLPPRYLGGTHSYAVQRVSELSDSASSIYLSTPVVHARWKDVDFTGRNALVRAQQDDAGLQVDVRHGTVAVVDLGTGKGQPVVAGEGPVPWRVYGFDEAQRLVSDMVVGADGGSLSLPPETVQAAFVGLNAWDETIVHGWNRHSTLFQVGHYTMLGEGCTVRPQTSPCLRRGVTEQRRGILSGHDLMSRNRVQQGTESHAPGWTETIFATGLQTVAVVLTKAGAADPVRVKTAATPSPWFVTYGGFADPVDIVDVEDGRVLLFDLAGLPAGPDMRSAVLVKGTGGLAGVYGWRSDADEVRQGWKEHRMLSLARRVPNPAGRFAPQAADAAAAGRSTVQVFRR</sequence>
<reference evidence="3 4" key="1">
    <citation type="submission" date="2023-07" db="EMBL/GenBank/DDBJ databases">
        <title>Sorghum-associated microbial communities from plants grown in Nebraska, USA.</title>
        <authorList>
            <person name="Schachtman D."/>
        </authorList>
    </citation>
    <scope>NUCLEOTIDE SEQUENCE [LARGE SCALE GENOMIC DNA]</scope>
    <source>
        <strain evidence="3 4">DS1307</strain>
    </source>
</reference>
<dbReference type="EMBL" id="JAUSRF010000031">
    <property type="protein sequence ID" value="MDP9840617.1"/>
    <property type="molecule type" value="Genomic_DNA"/>
</dbReference>
<organism evidence="3 4">
    <name type="scientific">Neorhizobium huautlense</name>
    <dbReference type="NCBI Taxonomy" id="67774"/>
    <lineage>
        <taxon>Bacteria</taxon>
        <taxon>Pseudomonadati</taxon>
        <taxon>Pseudomonadota</taxon>
        <taxon>Alphaproteobacteria</taxon>
        <taxon>Hyphomicrobiales</taxon>
        <taxon>Rhizobiaceae</taxon>
        <taxon>Rhizobium/Agrobacterium group</taxon>
        <taxon>Neorhizobium</taxon>
    </lineage>
</organism>
<feature type="region of interest" description="Disordered" evidence="1">
    <location>
        <begin position="2814"/>
        <end position="2836"/>
    </location>
</feature>